<dbReference type="GO" id="GO:0008986">
    <property type="term" value="F:pyruvate, water dikinase activity"/>
    <property type="evidence" value="ECO:0007669"/>
    <property type="project" value="InterPro"/>
</dbReference>
<evidence type="ECO:0000256" key="2">
    <source>
        <dbReference type="ARBA" id="ARBA00022741"/>
    </source>
</evidence>
<gene>
    <name evidence="5" type="ORF">A3E04_04000</name>
</gene>
<keyword evidence="3" id="KW-0067">ATP-binding</keyword>
<organism evidence="5 6">
    <name type="scientific">Candidatus Kuenenbacteria bacterium RIFCSPHIGHO2_12_FULL_42_14</name>
    <dbReference type="NCBI Taxonomy" id="1798563"/>
    <lineage>
        <taxon>Bacteria</taxon>
        <taxon>Candidatus Kueneniibacteriota</taxon>
    </lineage>
</organism>
<reference evidence="5 6" key="1">
    <citation type="journal article" date="2016" name="Nat. Commun.">
        <title>Thousands of microbial genomes shed light on interconnected biogeochemical processes in an aquifer system.</title>
        <authorList>
            <person name="Anantharaman K."/>
            <person name="Brown C.T."/>
            <person name="Hug L.A."/>
            <person name="Sharon I."/>
            <person name="Castelle C.J."/>
            <person name="Probst A.J."/>
            <person name="Thomas B.C."/>
            <person name="Singh A."/>
            <person name="Wilkins M.J."/>
            <person name="Karaoz U."/>
            <person name="Brodie E.L."/>
            <person name="Williams K.H."/>
            <person name="Hubbard S.S."/>
            <person name="Banfield J.F."/>
        </authorList>
    </citation>
    <scope>NUCLEOTIDE SEQUENCE [LARGE SCALE GENOMIC DNA]</scope>
</reference>
<dbReference type="SUPFAM" id="SSF52009">
    <property type="entry name" value="Phosphohistidine domain"/>
    <property type="match status" value="1"/>
</dbReference>
<dbReference type="PANTHER" id="PTHR43030:SF1">
    <property type="entry name" value="PHOSPHOENOLPYRUVATE SYNTHASE"/>
    <property type="match status" value="1"/>
</dbReference>
<evidence type="ECO:0000313" key="6">
    <source>
        <dbReference type="Proteomes" id="UP000176968"/>
    </source>
</evidence>
<evidence type="ECO:0000313" key="5">
    <source>
        <dbReference type="EMBL" id="OGG98568.1"/>
    </source>
</evidence>
<dbReference type="InterPro" id="IPR018274">
    <property type="entry name" value="PEP_util_AS"/>
</dbReference>
<feature type="domain" description="PEP-utilising enzyme mobile" evidence="4">
    <location>
        <begin position="406"/>
        <end position="477"/>
    </location>
</feature>
<dbReference type="EMBL" id="MFMY01000056">
    <property type="protein sequence ID" value="OGG98568.1"/>
    <property type="molecule type" value="Genomic_DNA"/>
</dbReference>
<dbReference type="PANTHER" id="PTHR43030">
    <property type="entry name" value="PHOSPHOENOLPYRUVATE SYNTHASE"/>
    <property type="match status" value="1"/>
</dbReference>
<sequence length="484" mass="56961">MSKINPKHELFKWGPIDGRLIYPDFFNVAFVLYSRKYHSWPDLIGYLKNEKITFIADYPELRNSGEINFKKYILNDKQFKINCRQWRKNLSALEYFKKIINVKHLAKLSGKELNGLFENWSEKYFNFWVVGQIPELANWGGEQMLKRELLSEISAQDFNYVFERLSAPEKLSFYQRADLELLKLRAIRDKKLLNKRLVNYQRGHFWLLNSYHHSQTLSKNYFKKELLSYKPAEAKKKINELSRLSSNIKREKKKIIKKFKLARQIGKIAKRLAFCIWWQDLRKFYIFLANYQLDLFLREFSRRHEVSFYDLHDYNYYELLEQIKNNKKVPTDELKQRRAGMIVYYSEKNNSLKYFSGERAIKFIKPYLEIKIAKNIKEIKGIVVSGGKKLKAKVKILTSPKEVDKIKPGEILVVAMTSPDYITAIKKAGAIITDEGGMTCHAAIVSRELRIPCIVATKIATKILKDGDLVEVDADKGIVKIIKH</sequence>
<dbReference type="InterPro" id="IPR036637">
    <property type="entry name" value="Phosphohistidine_dom_sf"/>
</dbReference>
<keyword evidence="2" id="KW-0547">Nucleotide-binding</keyword>
<dbReference type="InterPro" id="IPR008279">
    <property type="entry name" value="PEP-util_enz_mobile_dom"/>
</dbReference>
<evidence type="ECO:0000256" key="1">
    <source>
        <dbReference type="ARBA" id="ARBA00007837"/>
    </source>
</evidence>
<dbReference type="PROSITE" id="PS00370">
    <property type="entry name" value="PEP_ENZYMES_PHOS_SITE"/>
    <property type="match status" value="1"/>
</dbReference>
<evidence type="ECO:0000256" key="3">
    <source>
        <dbReference type="ARBA" id="ARBA00022840"/>
    </source>
</evidence>
<dbReference type="GO" id="GO:0005524">
    <property type="term" value="F:ATP binding"/>
    <property type="evidence" value="ECO:0007669"/>
    <property type="project" value="UniProtKB-KW"/>
</dbReference>
<dbReference type="Gene3D" id="3.50.30.10">
    <property type="entry name" value="Phosphohistidine domain"/>
    <property type="match status" value="1"/>
</dbReference>
<protein>
    <recommendedName>
        <fullName evidence="4">PEP-utilising enzyme mobile domain-containing protein</fullName>
    </recommendedName>
</protein>
<dbReference type="Pfam" id="PF00391">
    <property type="entry name" value="PEP-utilizers"/>
    <property type="match status" value="1"/>
</dbReference>
<dbReference type="AlphaFoldDB" id="A0A1F6GKB2"/>
<comment type="similarity">
    <text evidence="1">Belongs to the PEP-utilizing enzyme family.</text>
</comment>
<proteinExistence type="inferred from homology"/>
<name>A0A1F6GKB2_9BACT</name>
<accession>A0A1F6GKB2</accession>
<comment type="caution">
    <text evidence="5">The sequence shown here is derived from an EMBL/GenBank/DDBJ whole genome shotgun (WGS) entry which is preliminary data.</text>
</comment>
<dbReference type="Proteomes" id="UP000176968">
    <property type="component" value="Unassembled WGS sequence"/>
</dbReference>
<evidence type="ECO:0000259" key="4">
    <source>
        <dbReference type="Pfam" id="PF00391"/>
    </source>
</evidence>
<dbReference type="InterPro" id="IPR006319">
    <property type="entry name" value="PEP_synth"/>
</dbReference>